<feature type="domain" description="Ig-like" evidence="1">
    <location>
        <begin position="39"/>
        <end position="98"/>
    </location>
</feature>
<evidence type="ECO:0000259" key="1">
    <source>
        <dbReference type="PROSITE" id="PS50835"/>
    </source>
</evidence>
<dbReference type="Proteomes" id="UP000261540">
    <property type="component" value="Unplaced"/>
</dbReference>
<dbReference type="InterPro" id="IPR013098">
    <property type="entry name" value="Ig_I-set"/>
</dbReference>
<name>A0A3B3RS78_9TELE</name>
<dbReference type="SUPFAM" id="SSF48726">
    <property type="entry name" value="Immunoglobulin"/>
    <property type="match status" value="1"/>
</dbReference>
<dbReference type="GeneTree" id="ENSGT00940000178390"/>
<protein>
    <recommendedName>
        <fullName evidence="1">Ig-like domain-containing protein</fullName>
    </recommendedName>
</protein>
<dbReference type="InterPro" id="IPR007110">
    <property type="entry name" value="Ig-like_dom"/>
</dbReference>
<dbReference type="Ensembl" id="ENSPKIT00000001209.1">
    <property type="protein sequence ID" value="ENSPKIP00000020591.1"/>
    <property type="gene ID" value="ENSPKIG00000005312.1"/>
</dbReference>
<dbReference type="STRING" id="1676925.ENSPKIP00000020591"/>
<dbReference type="InterPro" id="IPR013783">
    <property type="entry name" value="Ig-like_fold"/>
</dbReference>
<sequence length="135" mass="15225">FLLPPSSQHPSLPVTFKEQLKDQSANEGTSYSRPVKAVWRRNGRPVQPDGRRVVVEQDWNVARLYISRVAAQDGGSYSCEAEGTCVVALLEVQGEPVSHWEDHLAAFRLLHWPTDLYFHLVNYPPSSHKGNYIGL</sequence>
<dbReference type="InterPro" id="IPR036179">
    <property type="entry name" value="Ig-like_dom_sf"/>
</dbReference>
<proteinExistence type="predicted"/>
<keyword evidence="3" id="KW-1185">Reference proteome</keyword>
<organism evidence="2 3">
    <name type="scientific">Paramormyrops kingsleyae</name>
    <dbReference type="NCBI Taxonomy" id="1676925"/>
    <lineage>
        <taxon>Eukaryota</taxon>
        <taxon>Metazoa</taxon>
        <taxon>Chordata</taxon>
        <taxon>Craniata</taxon>
        <taxon>Vertebrata</taxon>
        <taxon>Euteleostomi</taxon>
        <taxon>Actinopterygii</taxon>
        <taxon>Neopterygii</taxon>
        <taxon>Teleostei</taxon>
        <taxon>Osteoglossocephala</taxon>
        <taxon>Osteoglossomorpha</taxon>
        <taxon>Osteoglossiformes</taxon>
        <taxon>Mormyridae</taxon>
        <taxon>Paramormyrops</taxon>
    </lineage>
</organism>
<dbReference type="Gene3D" id="2.60.40.10">
    <property type="entry name" value="Immunoglobulins"/>
    <property type="match status" value="1"/>
</dbReference>
<dbReference type="PROSITE" id="PS50835">
    <property type="entry name" value="IG_LIKE"/>
    <property type="match status" value="1"/>
</dbReference>
<dbReference type="AlphaFoldDB" id="A0A3B3RS78"/>
<accession>A0A3B3RS78</accession>
<reference evidence="2" key="1">
    <citation type="submission" date="2025-08" db="UniProtKB">
        <authorList>
            <consortium name="Ensembl"/>
        </authorList>
    </citation>
    <scope>IDENTIFICATION</scope>
</reference>
<evidence type="ECO:0000313" key="3">
    <source>
        <dbReference type="Proteomes" id="UP000261540"/>
    </source>
</evidence>
<evidence type="ECO:0000313" key="2">
    <source>
        <dbReference type="Ensembl" id="ENSPKIP00000020591.1"/>
    </source>
</evidence>
<reference evidence="2" key="2">
    <citation type="submission" date="2025-09" db="UniProtKB">
        <authorList>
            <consortium name="Ensembl"/>
        </authorList>
    </citation>
    <scope>IDENTIFICATION</scope>
</reference>
<dbReference type="Pfam" id="PF07679">
    <property type="entry name" value="I-set"/>
    <property type="match status" value="1"/>
</dbReference>